<organism evidence="3 4">
    <name type="scientific">Prescottella soli</name>
    <dbReference type="NCBI Taxonomy" id="1543852"/>
    <lineage>
        <taxon>Bacteria</taxon>
        <taxon>Bacillati</taxon>
        <taxon>Actinomycetota</taxon>
        <taxon>Actinomycetes</taxon>
        <taxon>Mycobacteriales</taxon>
        <taxon>Nocardiaceae</taxon>
        <taxon>Prescottella</taxon>
    </lineage>
</organism>
<dbReference type="GO" id="GO:0016787">
    <property type="term" value="F:hydrolase activity"/>
    <property type="evidence" value="ECO:0007669"/>
    <property type="project" value="UniProtKB-KW"/>
</dbReference>
<comment type="caution">
    <text evidence="3">The sequence shown here is derived from an EMBL/GenBank/DDBJ whole genome shotgun (WGS) entry which is preliminary data.</text>
</comment>
<dbReference type="Pfam" id="PF13472">
    <property type="entry name" value="Lipase_GDSL_2"/>
    <property type="match status" value="1"/>
</dbReference>
<feature type="chain" id="PRO_5047110725" evidence="1">
    <location>
        <begin position="33"/>
        <end position="291"/>
    </location>
</feature>
<keyword evidence="3" id="KW-0378">Hydrolase</keyword>
<proteinExistence type="predicted"/>
<dbReference type="PANTHER" id="PTHR37981">
    <property type="entry name" value="LIPASE 2"/>
    <property type="match status" value="1"/>
</dbReference>
<dbReference type="InterPro" id="IPR037460">
    <property type="entry name" value="SEST-like"/>
</dbReference>
<evidence type="ECO:0000256" key="1">
    <source>
        <dbReference type="SAM" id="SignalP"/>
    </source>
</evidence>
<gene>
    <name evidence="3" type="ORF">ABEU19_002214</name>
</gene>
<dbReference type="RefSeq" id="WP_348605084.1">
    <property type="nucleotide sequence ID" value="NZ_CP157276.1"/>
</dbReference>
<dbReference type="CDD" id="cd01823">
    <property type="entry name" value="SEST_like"/>
    <property type="match status" value="1"/>
</dbReference>
<name>A0ABW9FT58_9NOCA</name>
<keyword evidence="1" id="KW-0732">Signal</keyword>
<evidence type="ECO:0000313" key="4">
    <source>
        <dbReference type="Proteomes" id="UP001629744"/>
    </source>
</evidence>
<keyword evidence="4" id="KW-1185">Reference proteome</keyword>
<dbReference type="EMBL" id="JBDLNU010000002">
    <property type="protein sequence ID" value="MFM1728721.1"/>
    <property type="molecule type" value="Genomic_DNA"/>
</dbReference>
<accession>A0ABW9FT58</accession>
<feature type="domain" description="SGNH hydrolase-type esterase" evidence="2">
    <location>
        <begin position="43"/>
        <end position="279"/>
    </location>
</feature>
<dbReference type="InterPro" id="IPR013830">
    <property type="entry name" value="SGNH_hydro"/>
</dbReference>
<dbReference type="InterPro" id="IPR036514">
    <property type="entry name" value="SGNH_hydro_sf"/>
</dbReference>
<protein>
    <submittedName>
        <fullName evidence="3">SGNH/GDSL hydrolase family protein</fullName>
        <ecNumber evidence="3">3.1.-.-</ecNumber>
    </submittedName>
</protein>
<dbReference type="SUPFAM" id="SSF52266">
    <property type="entry name" value="SGNH hydrolase"/>
    <property type="match status" value="1"/>
</dbReference>
<dbReference type="EC" id="3.1.-.-" evidence="3"/>
<reference evidence="3 4" key="1">
    <citation type="submission" date="2023-11" db="EMBL/GenBank/DDBJ databases">
        <authorList>
            <person name="Val-Calvo J."/>
            <person name="Scortti M."/>
            <person name="Vazquez-Boland J."/>
        </authorList>
    </citation>
    <scope>NUCLEOTIDE SEQUENCE [LARGE SCALE GENOMIC DNA]</scope>
    <source>
        <strain evidence="3 4">DSM 46662</strain>
    </source>
</reference>
<dbReference type="PANTHER" id="PTHR37981:SF1">
    <property type="entry name" value="SGNH HYDROLASE-TYPE ESTERASE DOMAIN-CONTAINING PROTEIN"/>
    <property type="match status" value="1"/>
</dbReference>
<feature type="signal peptide" evidence="1">
    <location>
        <begin position="1"/>
        <end position="32"/>
    </location>
</feature>
<evidence type="ECO:0000259" key="2">
    <source>
        <dbReference type="Pfam" id="PF13472"/>
    </source>
</evidence>
<sequence length="291" mass="30012">MRRPVGVRAAVTAAVVATVAAVSLVPPATASAAPANSKVRYVALGDSRAAGPSLDRIAQTNGCKRSDLGYPNLVARGVDAASFLNLSCSGARTENVTNTPQQTSTGAVPPQIDRMPSDTTLVTVSIGGNDIRWPTLISRCYASGPGGDAGCRTNPAFIRDAVVALADIGPKVWSTLVAIRVKAPAARIVLVGHGGIFGDRGCWPNLPISDADAVWVNGFFAMFNGVLATAAATSGAEFVDVATTSHGHDACAAPDQRWFEGRQAGPSASPLHPNAAGMAHMARRVLEVVHR</sequence>
<dbReference type="Proteomes" id="UP001629744">
    <property type="component" value="Unassembled WGS sequence"/>
</dbReference>
<dbReference type="Gene3D" id="3.40.50.1110">
    <property type="entry name" value="SGNH hydrolase"/>
    <property type="match status" value="1"/>
</dbReference>
<evidence type="ECO:0000313" key="3">
    <source>
        <dbReference type="EMBL" id="MFM1728721.1"/>
    </source>
</evidence>